<keyword evidence="2" id="KW-1003">Cell membrane</keyword>
<protein>
    <recommendedName>
        <fullName evidence="9">Lysophospholipid acyltransferase family protein</fullName>
    </recommendedName>
</protein>
<dbReference type="Proteomes" id="UP001501411">
    <property type="component" value="Unassembled WGS sequence"/>
</dbReference>
<proteinExistence type="predicted"/>
<evidence type="ECO:0000313" key="7">
    <source>
        <dbReference type="EMBL" id="GAA4777981.1"/>
    </source>
</evidence>
<reference evidence="8" key="1">
    <citation type="journal article" date="2019" name="Int. J. Syst. Evol. Microbiol.">
        <title>The Global Catalogue of Microorganisms (GCM) 10K type strain sequencing project: providing services to taxonomists for standard genome sequencing and annotation.</title>
        <authorList>
            <consortium name="The Broad Institute Genomics Platform"/>
            <consortium name="The Broad Institute Genome Sequencing Center for Infectious Disease"/>
            <person name="Wu L."/>
            <person name="Ma J."/>
        </authorList>
    </citation>
    <scope>NUCLEOTIDE SEQUENCE [LARGE SCALE GENOMIC DNA]</scope>
    <source>
        <strain evidence="8">JCM 18200</strain>
    </source>
</reference>
<keyword evidence="6" id="KW-0012">Acyltransferase</keyword>
<comment type="caution">
    <text evidence="7">The sequence shown here is derived from an EMBL/GenBank/DDBJ whole genome shotgun (WGS) entry which is preliminary data.</text>
</comment>
<comment type="subcellular location">
    <subcellularLocation>
        <location evidence="1">Cell inner membrane</location>
    </subcellularLocation>
</comment>
<organism evidence="7 8">
    <name type="scientific">Olivibacter ginsenosidimutans</name>
    <dbReference type="NCBI Taxonomy" id="1176537"/>
    <lineage>
        <taxon>Bacteria</taxon>
        <taxon>Pseudomonadati</taxon>
        <taxon>Bacteroidota</taxon>
        <taxon>Sphingobacteriia</taxon>
        <taxon>Sphingobacteriales</taxon>
        <taxon>Sphingobacteriaceae</taxon>
        <taxon>Olivibacter</taxon>
    </lineage>
</organism>
<accession>A0ABP9AAW5</accession>
<dbReference type="Pfam" id="PF03279">
    <property type="entry name" value="Lip_A_acyltrans"/>
    <property type="match status" value="1"/>
</dbReference>
<evidence type="ECO:0000256" key="3">
    <source>
        <dbReference type="ARBA" id="ARBA00022519"/>
    </source>
</evidence>
<evidence type="ECO:0008006" key="9">
    <source>
        <dbReference type="Google" id="ProtNLM"/>
    </source>
</evidence>
<name>A0ABP9AAW5_9SPHI</name>
<dbReference type="InterPro" id="IPR004960">
    <property type="entry name" value="LipA_acyltrans"/>
</dbReference>
<keyword evidence="8" id="KW-1185">Reference proteome</keyword>
<keyword evidence="5" id="KW-0472">Membrane</keyword>
<dbReference type="RefSeq" id="WP_345229664.1">
    <property type="nucleotide sequence ID" value="NZ_BAABIQ010000001.1"/>
</dbReference>
<sequence>MKKYQQTIQALAKKVQLSDMLNNDRHIRSFAFFVANFHYFGLNFTKSTLLHLYQRARVNQLLAIHDQECQMALKAVNTERWSGLLNQWKEPGVIATFHLGSYRLLNQWFMRQGIPFVLLVSQEVYSQQALLFNQIYQRLRPAGGGADFQLLVAEDRMVLKKLIDFLKKGYYVFIYADGDSGCLPKPKQQGTTEITFFERCLPVHHGLASISFLTKKPVYPVLVPRTDAEVPFLQIDEPIWPDQAASRNAYAQQCMQALFNFLEQQVRKRHWQWENWLIPPKWRENQYAEQKENAQLLNGDVLTTSLPYRTNRHCYLLDTKQLNSYVITETAYHVFVNALKSCYL</sequence>
<dbReference type="PANTHER" id="PTHR30606">
    <property type="entry name" value="LIPID A BIOSYNTHESIS LAUROYL ACYLTRANSFERASE"/>
    <property type="match status" value="1"/>
</dbReference>
<keyword evidence="3" id="KW-0997">Cell inner membrane</keyword>
<keyword evidence="4" id="KW-0808">Transferase</keyword>
<evidence type="ECO:0000313" key="8">
    <source>
        <dbReference type="Proteomes" id="UP001501411"/>
    </source>
</evidence>
<gene>
    <name evidence="7" type="ORF">GCM10023231_00530</name>
</gene>
<evidence type="ECO:0000256" key="4">
    <source>
        <dbReference type="ARBA" id="ARBA00022679"/>
    </source>
</evidence>
<dbReference type="EMBL" id="BAABIQ010000001">
    <property type="protein sequence ID" value="GAA4777981.1"/>
    <property type="molecule type" value="Genomic_DNA"/>
</dbReference>
<evidence type="ECO:0000256" key="2">
    <source>
        <dbReference type="ARBA" id="ARBA00022475"/>
    </source>
</evidence>
<dbReference type="PANTHER" id="PTHR30606:SF10">
    <property type="entry name" value="PHOSPHATIDYLINOSITOL MANNOSIDE ACYLTRANSFERASE"/>
    <property type="match status" value="1"/>
</dbReference>
<evidence type="ECO:0000256" key="6">
    <source>
        <dbReference type="ARBA" id="ARBA00023315"/>
    </source>
</evidence>
<evidence type="ECO:0000256" key="1">
    <source>
        <dbReference type="ARBA" id="ARBA00004533"/>
    </source>
</evidence>
<evidence type="ECO:0000256" key="5">
    <source>
        <dbReference type="ARBA" id="ARBA00023136"/>
    </source>
</evidence>